<gene>
    <name evidence="2" type="ORF">DMC30DRAFT_388511</name>
</gene>
<dbReference type="Proteomes" id="UP000311382">
    <property type="component" value="Unassembled WGS sequence"/>
</dbReference>
<dbReference type="AlphaFoldDB" id="A0A5C5G4E8"/>
<protein>
    <submittedName>
        <fullName evidence="2">Uncharacterized protein</fullName>
    </submittedName>
</protein>
<comment type="caution">
    <text evidence="2">The sequence shown here is derived from an EMBL/GenBank/DDBJ whole genome shotgun (WGS) entry which is preliminary data.</text>
</comment>
<organism evidence="2 3">
    <name type="scientific">Rhodotorula diobovata</name>
    <dbReference type="NCBI Taxonomy" id="5288"/>
    <lineage>
        <taxon>Eukaryota</taxon>
        <taxon>Fungi</taxon>
        <taxon>Dikarya</taxon>
        <taxon>Basidiomycota</taxon>
        <taxon>Pucciniomycotina</taxon>
        <taxon>Microbotryomycetes</taxon>
        <taxon>Sporidiobolales</taxon>
        <taxon>Sporidiobolaceae</taxon>
        <taxon>Rhodotorula</taxon>
    </lineage>
</organism>
<keyword evidence="3" id="KW-1185">Reference proteome</keyword>
<sequence length="181" mass="19961">MVQRADRAAPRLPAHGPQTRPLPRPLHRHAPRISPPLRLPAAAPVPAPRRRLHRPQPDRRRGQPPHARALLVLGRRAVVRPDGHCGRVVPCPRVHVPPPPRRRRRRGRRRAAAPFAPPAARRPRDPGGAWRARACGAHAAARGAHACASGRRRRGRALEGRRGRDGPAEWQGERQGQGQGS</sequence>
<feature type="compositionally biased region" description="Basic residues" evidence="1">
    <location>
        <begin position="100"/>
        <end position="111"/>
    </location>
</feature>
<evidence type="ECO:0000313" key="2">
    <source>
        <dbReference type="EMBL" id="TNY23855.1"/>
    </source>
</evidence>
<reference evidence="2 3" key="1">
    <citation type="submission" date="2019-03" db="EMBL/GenBank/DDBJ databases">
        <title>Rhodosporidium diobovatum UCD-FST 08-225 genome sequencing, assembly, and annotation.</title>
        <authorList>
            <person name="Fakankun I.U."/>
            <person name="Fristensky B."/>
            <person name="Levin D.B."/>
        </authorList>
    </citation>
    <scope>NUCLEOTIDE SEQUENCE [LARGE SCALE GENOMIC DNA]</scope>
    <source>
        <strain evidence="2 3">UCD-FST 08-225</strain>
    </source>
</reference>
<accession>A0A5C5G4E8</accession>
<feature type="region of interest" description="Disordered" evidence="1">
    <location>
        <begin position="1"/>
        <end position="67"/>
    </location>
</feature>
<feature type="compositionally biased region" description="Basic and acidic residues" evidence="1">
    <location>
        <begin position="156"/>
        <end position="167"/>
    </location>
</feature>
<dbReference type="EMBL" id="SOZI01000007">
    <property type="protein sequence ID" value="TNY23855.1"/>
    <property type="molecule type" value="Genomic_DNA"/>
</dbReference>
<feature type="compositionally biased region" description="Low complexity" evidence="1">
    <location>
        <begin position="126"/>
        <end position="149"/>
    </location>
</feature>
<proteinExistence type="predicted"/>
<feature type="region of interest" description="Disordered" evidence="1">
    <location>
        <begin position="95"/>
        <end position="181"/>
    </location>
</feature>
<name>A0A5C5G4E8_9BASI</name>
<feature type="compositionally biased region" description="Pro residues" evidence="1">
    <location>
        <begin position="33"/>
        <end position="47"/>
    </location>
</feature>
<evidence type="ECO:0000256" key="1">
    <source>
        <dbReference type="SAM" id="MobiDB-lite"/>
    </source>
</evidence>
<evidence type="ECO:0000313" key="3">
    <source>
        <dbReference type="Proteomes" id="UP000311382"/>
    </source>
</evidence>